<keyword evidence="1" id="KW-1133">Transmembrane helix</keyword>
<feature type="transmembrane region" description="Helical" evidence="1">
    <location>
        <begin position="43"/>
        <end position="62"/>
    </location>
</feature>
<evidence type="ECO:0000256" key="1">
    <source>
        <dbReference type="SAM" id="Phobius"/>
    </source>
</evidence>
<evidence type="ECO:0000313" key="2">
    <source>
        <dbReference type="EMBL" id="ARF08208.1"/>
    </source>
</evidence>
<protein>
    <submittedName>
        <fullName evidence="2">Uncharacterized protein</fullName>
    </submittedName>
</protein>
<name>A0A1V0S988_9VIRU</name>
<proteinExistence type="predicted"/>
<sequence>MEQDKKKIEYRFNMDMSNILVWIAIWGIFDNVLYIFVSAENYYLRIGIYIVFLIIAIQIKLYTYENLF</sequence>
<keyword evidence="1" id="KW-0812">Transmembrane</keyword>
<gene>
    <name evidence="2" type="ORF">Catovirus_1_258</name>
</gene>
<feature type="transmembrane region" description="Helical" evidence="1">
    <location>
        <begin position="20"/>
        <end position="37"/>
    </location>
</feature>
<keyword evidence="1" id="KW-0472">Membrane</keyword>
<dbReference type="EMBL" id="KY684083">
    <property type="protein sequence ID" value="ARF08208.1"/>
    <property type="molecule type" value="Genomic_DNA"/>
</dbReference>
<organism evidence="2">
    <name type="scientific">Catovirus CTV1</name>
    <dbReference type="NCBI Taxonomy" id="1977631"/>
    <lineage>
        <taxon>Viruses</taxon>
        <taxon>Varidnaviria</taxon>
        <taxon>Bamfordvirae</taxon>
        <taxon>Nucleocytoviricota</taxon>
        <taxon>Megaviricetes</taxon>
        <taxon>Imitervirales</taxon>
        <taxon>Mimiviridae</taxon>
        <taxon>Klosneuvirinae</taxon>
        <taxon>Catovirus</taxon>
    </lineage>
</organism>
<reference evidence="2" key="1">
    <citation type="journal article" date="2017" name="Science">
        <title>Giant viruses with an expanded complement of translation system components.</title>
        <authorList>
            <person name="Schulz F."/>
            <person name="Yutin N."/>
            <person name="Ivanova N.N."/>
            <person name="Ortega D.R."/>
            <person name="Lee T.K."/>
            <person name="Vierheilig J."/>
            <person name="Daims H."/>
            <person name="Horn M."/>
            <person name="Wagner M."/>
            <person name="Jensen G.J."/>
            <person name="Kyrpides N.C."/>
            <person name="Koonin E.V."/>
            <person name="Woyke T."/>
        </authorList>
    </citation>
    <scope>NUCLEOTIDE SEQUENCE</scope>
    <source>
        <strain evidence="2">CTV1</strain>
    </source>
</reference>
<accession>A0A1V0S988</accession>